<keyword evidence="2" id="KW-1185">Reference proteome</keyword>
<name>A0ABW6AV34_9BACT</name>
<evidence type="ECO:0000313" key="1">
    <source>
        <dbReference type="EMBL" id="MFD2937855.1"/>
    </source>
</evidence>
<dbReference type="Pfam" id="PF22014">
    <property type="entry name" value="DUF6932"/>
    <property type="match status" value="1"/>
</dbReference>
<dbReference type="Proteomes" id="UP001597512">
    <property type="component" value="Unassembled WGS sequence"/>
</dbReference>
<dbReference type="EMBL" id="JBHUOM010000048">
    <property type="protein sequence ID" value="MFD2937855.1"/>
    <property type="molecule type" value="Genomic_DNA"/>
</dbReference>
<reference evidence="2" key="1">
    <citation type="journal article" date="2019" name="Int. J. Syst. Evol. Microbiol.">
        <title>The Global Catalogue of Microorganisms (GCM) 10K type strain sequencing project: providing services to taxonomists for standard genome sequencing and annotation.</title>
        <authorList>
            <consortium name="The Broad Institute Genomics Platform"/>
            <consortium name="The Broad Institute Genome Sequencing Center for Infectious Disease"/>
            <person name="Wu L."/>
            <person name="Ma J."/>
        </authorList>
    </citation>
    <scope>NUCLEOTIDE SEQUENCE [LARGE SCALE GENOMIC DNA]</scope>
    <source>
        <strain evidence="2">KCTC 52490</strain>
    </source>
</reference>
<evidence type="ECO:0000313" key="2">
    <source>
        <dbReference type="Proteomes" id="UP001597512"/>
    </source>
</evidence>
<dbReference type="InterPro" id="IPR053860">
    <property type="entry name" value="DUF6932"/>
</dbReference>
<dbReference type="RefSeq" id="WP_381508320.1">
    <property type="nucleotide sequence ID" value="NZ_JBHUOM010000048.1"/>
</dbReference>
<sequence>MDDYSKIRKNDAKPILASGVRVIGEWQLDHFFYDSFTGTSADPSRRLFLVNNLRRYLHELRKLNLYIEVWIDGSFVTNKLDPSDIDLTVFVHGYELDTLPVIHKQQLTRLTNDPDLMLARYTVHGFLAYLEDESEKDYWDGLFSKGHYTNSEKGYFKIIIPHV</sequence>
<protein>
    <submittedName>
        <fullName evidence="1">DUF6932 family protein</fullName>
    </submittedName>
</protein>
<gene>
    <name evidence="1" type="ORF">ACFS25_29085</name>
</gene>
<accession>A0ABW6AV34</accession>
<proteinExistence type="predicted"/>
<comment type="caution">
    <text evidence="1">The sequence shown here is derived from an EMBL/GenBank/DDBJ whole genome shotgun (WGS) entry which is preliminary data.</text>
</comment>
<organism evidence="1 2">
    <name type="scientific">Spirosoma flavum</name>
    <dbReference type="NCBI Taxonomy" id="2048557"/>
    <lineage>
        <taxon>Bacteria</taxon>
        <taxon>Pseudomonadati</taxon>
        <taxon>Bacteroidota</taxon>
        <taxon>Cytophagia</taxon>
        <taxon>Cytophagales</taxon>
        <taxon>Cytophagaceae</taxon>
        <taxon>Spirosoma</taxon>
    </lineage>
</organism>